<dbReference type="Pfam" id="PF10057">
    <property type="entry name" value="MpsC"/>
    <property type="match status" value="1"/>
</dbReference>
<protein>
    <recommendedName>
        <fullName evidence="2">Na+-translocating membrane potential-generating system MpsC domain-containing protein</fullName>
    </recommendedName>
</protein>
<feature type="compositionally biased region" description="Basic and acidic residues" evidence="1">
    <location>
        <begin position="11"/>
        <end position="20"/>
    </location>
</feature>
<name>A0ABN6F5E2_9BACT</name>
<feature type="region of interest" description="Disordered" evidence="1">
    <location>
        <begin position="1"/>
        <end position="20"/>
    </location>
</feature>
<dbReference type="Proteomes" id="UP001320148">
    <property type="component" value="Chromosome"/>
</dbReference>
<proteinExistence type="predicted"/>
<reference evidence="3 4" key="1">
    <citation type="submission" date="2021-02" db="EMBL/GenBank/DDBJ databases">
        <title>Complete genome of Desulfoluna sp. strain ASN36.</title>
        <authorList>
            <person name="Takahashi A."/>
            <person name="Kojima H."/>
            <person name="Fukui M."/>
        </authorList>
    </citation>
    <scope>NUCLEOTIDE SEQUENCE [LARGE SCALE GENOMIC DNA]</scope>
    <source>
        <strain evidence="3 4">ASN36</strain>
    </source>
</reference>
<feature type="compositionally biased region" description="Basic residues" evidence="1">
    <location>
        <begin position="1"/>
        <end position="10"/>
    </location>
</feature>
<dbReference type="EMBL" id="AP024488">
    <property type="protein sequence ID" value="BCS97379.1"/>
    <property type="molecule type" value="Genomic_DNA"/>
</dbReference>
<evidence type="ECO:0000259" key="2">
    <source>
        <dbReference type="Pfam" id="PF10057"/>
    </source>
</evidence>
<dbReference type="InterPro" id="IPR018745">
    <property type="entry name" value="MpsC"/>
</dbReference>
<organism evidence="3 4">
    <name type="scientific">Desulfoluna limicola</name>
    <dbReference type="NCBI Taxonomy" id="2810562"/>
    <lineage>
        <taxon>Bacteria</taxon>
        <taxon>Pseudomonadati</taxon>
        <taxon>Thermodesulfobacteriota</taxon>
        <taxon>Desulfobacteria</taxon>
        <taxon>Desulfobacterales</taxon>
        <taxon>Desulfolunaceae</taxon>
        <taxon>Desulfoluna</taxon>
    </lineage>
</organism>
<evidence type="ECO:0000313" key="4">
    <source>
        <dbReference type="Proteomes" id="UP001320148"/>
    </source>
</evidence>
<accession>A0ABN6F5E2</accession>
<sequence>MNKSKVINRRTRTDQKKSKGQVEADISTALIAFEKEHMGRGPVDVRSYIVEDMLLIRLKGVLTMAEQHLAKDAQGIQLIKQVRAKLLENSCAMLEDVILDITGATVVSFHTDISTKAGERIIVITLDEDLEKKLSYS</sequence>
<feature type="domain" description="Na+-translocating membrane potential-generating system MpsC" evidence="2">
    <location>
        <begin position="19"/>
        <end position="128"/>
    </location>
</feature>
<keyword evidence="4" id="KW-1185">Reference proteome</keyword>
<gene>
    <name evidence="3" type="primary">ybcI</name>
    <name evidence="3" type="ORF">DSLASN_30110</name>
</gene>
<evidence type="ECO:0000313" key="3">
    <source>
        <dbReference type="EMBL" id="BCS97379.1"/>
    </source>
</evidence>
<evidence type="ECO:0000256" key="1">
    <source>
        <dbReference type="SAM" id="MobiDB-lite"/>
    </source>
</evidence>